<dbReference type="SMART" id="SM00354">
    <property type="entry name" value="HTH_LACI"/>
    <property type="match status" value="1"/>
</dbReference>
<sequence>MEREVRVATMADVARLAGVSIATVSHVLNGTRAVRPATRALVLDAVRAADYTPNSVAQSLATARTTTIGLALSAISNPFLGELIHAIEAEAARQGYTLLLVDPHEDPDYEDTVIRRLHARRVDGVLFAPSARPGEALKYLGARGVPTVLVDRLIDDRMDQVGSENVEAVAGLVAHLAGRGHRRVALVAGHPGLQTTVERIEGYRLGLRRAGLDRDPRLLVDGHSAEEPARVAVHALLATAHPPTAVITGNNSMTIGAMQAFREAGVDVPRDVALACFDDFPWADLFAPRLTVVAQPFAEMGREAVRLLLRRMADPTAEPVTTRLTPRFVHRDSCGCP</sequence>
<name>A0A9W6L4I6_9PSEU</name>
<organism evidence="6 7">
    <name type="scientific">Pseudonocardia halophobica</name>
    <dbReference type="NCBI Taxonomy" id="29401"/>
    <lineage>
        <taxon>Bacteria</taxon>
        <taxon>Bacillati</taxon>
        <taxon>Actinomycetota</taxon>
        <taxon>Actinomycetes</taxon>
        <taxon>Pseudonocardiales</taxon>
        <taxon>Pseudonocardiaceae</taxon>
        <taxon>Pseudonocardia</taxon>
    </lineage>
</organism>
<keyword evidence="4" id="KW-0804">Transcription</keyword>
<dbReference type="InterPro" id="IPR028082">
    <property type="entry name" value="Peripla_BP_I"/>
</dbReference>
<protein>
    <submittedName>
        <fullName evidence="6">LacI family transcriptional regulator</fullName>
    </submittedName>
</protein>
<dbReference type="Proteomes" id="UP001143463">
    <property type="component" value="Unassembled WGS sequence"/>
</dbReference>
<dbReference type="Gene3D" id="3.40.50.2300">
    <property type="match status" value="2"/>
</dbReference>
<dbReference type="AlphaFoldDB" id="A0A9W6L4I6"/>
<dbReference type="SUPFAM" id="SSF53822">
    <property type="entry name" value="Periplasmic binding protein-like I"/>
    <property type="match status" value="1"/>
</dbReference>
<evidence type="ECO:0000256" key="3">
    <source>
        <dbReference type="ARBA" id="ARBA00023125"/>
    </source>
</evidence>
<evidence type="ECO:0000313" key="6">
    <source>
        <dbReference type="EMBL" id="GLL13517.1"/>
    </source>
</evidence>
<dbReference type="InterPro" id="IPR046335">
    <property type="entry name" value="LacI/GalR-like_sensor"/>
</dbReference>
<keyword evidence="1" id="KW-0678">Repressor</keyword>
<dbReference type="PROSITE" id="PS00356">
    <property type="entry name" value="HTH_LACI_1"/>
    <property type="match status" value="1"/>
</dbReference>
<dbReference type="PANTHER" id="PTHR30146:SF148">
    <property type="entry name" value="HTH-TYPE TRANSCRIPTIONAL REPRESSOR PURR-RELATED"/>
    <property type="match status" value="1"/>
</dbReference>
<dbReference type="CDD" id="cd01392">
    <property type="entry name" value="HTH_LacI"/>
    <property type="match status" value="1"/>
</dbReference>
<proteinExistence type="predicted"/>
<evidence type="ECO:0000256" key="2">
    <source>
        <dbReference type="ARBA" id="ARBA00023015"/>
    </source>
</evidence>
<dbReference type="GO" id="GO:0000976">
    <property type="term" value="F:transcription cis-regulatory region binding"/>
    <property type="evidence" value="ECO:0007669"/>
    <property type="project" value="TreeGrafter"/>
</dbReference>
<comment type="caution">
    <text evidence="6">The sequence shown here is derived from an EMBL/GenBank/DDBJ whole genome shotgun (WGS) entry which is preliminary data.</text>
</comment>
<dbReference type="PROSITE" id="PS50932">
    <property type="entry name" value="HTH_LACI_2"/>
    <property type="match status" value="1"/>
</dbReference>
<feature type="domain" description="HTH lacI-type" evidence="5">
    <location>
        <begin position="8"/>
        <end position="62"/>
    </location>
</feature>
<evidence type="ECO:0000256" key="4">
    <source>
        <dbReference type="ARBA" id="ARBA00023163"/>
    </source>
</evidence>
<dbReference type="InterPro" id="IPR000843">
    <property type="entry name" value="HTH_LacI"/>
</dbReference>
<dbReference type="PANTHER" id="PTHR30146">
    <property type="entry name" value="LACI-RELATED TRANSCRIPTIONAL REPRESSOR"/>
    <property type="match status" value="1"/>
</dbReference>
<evidence type="ECO:0000259" key="5">
    <source>
        <dbReference type="PROSITE" id="PS50932"/>
    </source>
</evidence>
<dbReference type="CDD" id="cd06267">
    <property type="entry name" value="PBP1_LacI_sugar_binding-like"/>
    <property type="match status" value="1"/>
</dbReference>
<evidence type="ECO:0000256" key="1">
    <source>
        <dbReference type="ARBA" id="ARBA00022491"/>
    </source>
</evidence>
<accession>A0A9W6L4I6</accession>
<gene>
    <name evidence="6" type="ORF">GCM10017577_46610</name>
</gene>
<reference evidence="6" key="1">
    <citation type="journal article" date="2014" name="Int. J. Syst. Evol. Microbiol.">
        <title>Complete genome sequence of Corynebacterium casei LMG S-19264T (=DSM 44701T), isolated from a smear-ripened cheese.</title>
        <authorList>
            <consortium name="US DOE Joint Genome Institute (JGI-PGF)"/>
            <person name="Walter F."/>
            <person name="Albersmeier A."/>
            <person name="Kalinowski J."/>
            <person name="Ruckert C."/>
        </authorList>
    </citation>
    <scope>NUCLEOTIDE SEQUENCE</scope>
    <source>
        <strain evidence="6">VKM Ac-1069</strain>
    </source>
</reference>
<dbReference type="Pfam" id="PF00356">
    <property type="entry name" value="LacI"/>
    <property type="match status" value="1"/>
</dbReference>
<dbReference type="SUPFAM" id="SSF47413">
    <property type="entry name" value="lambda repressor-like DNA-binding domains"/>
    <property type="match status" value="1"/>
</dbReference>
<dbReference type="EMBL" id="BSFQ01000022">
    <property type="protein sequence ID" value="GLL13517.1"/>
    <property type="molecule type" value="Genomic_DNA"/>
</dbReference>
<dbReference type="Gene3D" id="1.10.260.40">
    <property type="entry name" value="lambda repressor-like DNA-binding domains"/>
    <property type="match status" value="1"/>
</dbReference>
<evidence type="ECO:0000313" key="7">
    <source>
        <dbReference type="Proteomes" id="UP001143463"/>
    </source>
</evidence>
<dbReference type="PRINTS" id="PR00036">
    <property type="entry name" value="HTHLACI"/>
</dbReference>
<keyword evidence="3" id="KW-0238">DNA-binding</keyword>
<dbReference type="GO" id="GO:0003700">
    <property type="term" value="F:DNA-binding transcription factor activity"/>
    <property type="evidence" value="ECO:0007669"/>
    <property type="project" value="TreeGrafter"/>
</dbReference>
<keyword evidence="2" id="KW-0805">Transcription regulation</keyword>
<dbReference type="Pfam" id="PF13377">
    <property type="entry name" value="Peripla_BP_3"/>
    <property type="match status" value="1"/>
</dbReference>
<reference evidence="6" key="2">
    <citation type="submission" date="2023-01" db="EMBL/GenBank/DDBJ databases">
        <authorList>
            <person name="Sun Q."/>
            <person name="Evtushenko L."/>
        </authorList>
    </citation>
    <scope>NUCLEOTIDE SEQUENCE</scope>
    <source>
        <strain evidence="6">VKM Ac-1069</strain>
    </source>
</reference>
<keyword evidence="7" id="KW-1185">Reference proteome</keyword>
<dbReference type="InterPro" id="IPR010982">
    <property type="entry name" value="Lambda_DNA-bd_dom_sf"/>
</dbReference>